<dbReference type="Gene3D" id="3.90.226.10">
    <property type="entry name" value="2-enoyl-CoA Hydratase, Chain A, domain 1"/>
    <property type="match status" value="1"/>
</dbReference>
<dbReference type="SMART" id="SM00245">
    <property type="entry name" value="TSPc"/>
    <property type="match status" value="1"/>
</dbReference>
<dbReference type="InterPro" id="IPR036034">
    <property type="entry name" value="PDZ_sf"/>
</dbReference>
<dbReference type="PANTHER" id="PTHR32060:SF22">
    <property type="entry name" value="CARBOXYL-TERMINAL-PROCESSING PEPTIDASE 3, CHLOROPLASTIC"/>
    <property type="match status" value="1"/>
</dbReference>
<feature type="domain" description="Tail specific protease" evidence="1">
    <location>
        <begin position="160"/>
        <end position="400"/>
    </location>
</feature>
<sequence>MSEEELNRSQRTKILERIEKVVADCFYDPTLRGVDWRAAVAAHREAVLSALTGEQFERELTALLSELKASHVGVFRKHPPRGTAKLAISASYAPFPLNGEDRWTFQDVHKGGPASVSGLLPGDVLLSIDDREFKPPEHPIFETGKTLAIKIVTRGMRRETRHLVVPLPARKRFQLPQAAAALVVHKRLDESLGYIRISSFPGIAGVDVANAVSAAVDELSQTERLIIDVRGNTGGGAGVLRVMSLLTPERLPVGYSVNRKQLKLVGQLDRFSVFDRIPPTTKELRLRALMFLPHIKPLLFGSLLKPILLRTEGLGVQPFHKRVVLLTDRHTASAAEILVAFAREHDLAVVVGEATPGRVLQGSAFGVGYGYRVALPIAAYHTARDWILEGHPIQPDIEVPFDPDLAREGLDPQMDQAVATARQL</sequence>
<organism evidence="2 3">
    <name type="scientific">Acidicapsa dinghuensis</name>
    <dbReference type="NCBI Taxonomy" id="2218256"/>
    <lineage>
        <taxon>Bacteria</taxon>
        <taxon>Pseudomonadati</taxon>
        <taxon>Acidobacteriota</taxon>
        <taxon>Terriglobia</taxon>
        <taxon>Terriglobales</taxon>
        <taxon>Acidobacteriaceae</taxon>
        <taxon>Acidicapsa</taxon>
    </lineage>
</organism>
<dbReference type="PANTHER" id="PTHR32060">
    <property type="entry name" value="TAIL-SPECIFIC PROTEASE"/>
    <property type="match status" value="1"/>
</dbReference>
<keyword evidence="3" id="KW-1185">Reference proteome</keyword>
<accession>A0ABW1EDW2</accession>
<reference evidence="3" key="1">
    <citation type="journal article" date="2019" name="Int. J. Syst. Evol. Microbiol.">
        <title>The Global Catalogue of Microorganisms (GCM) 10K type strain sequencing project: providing services to taxonomists for standard genome sequencing and annotation.</title>
        <authorList>
            <consortium name="The Broad Institute Genomics Platform"/>
            <consortium name="The Broad Institute Genome Sequencing Center for Infectious Disease"/>
            <person name="Wu L."/>
            <person name="Ma J."/>
        </authorList>
    </citation>
    <scope>NUCLEOTIDE SEQUENCE [LARGE SCALE GENOMIC DNA]</scope>
    <source>
        <strain evidence="3">JCM 4087</strain>
    </source>
</reference>
<comment type="caution">
    <text evidence="2">The sequence shown here is derived from an EMBL/GenBank/DDBJ whole genome shotgun (WGS) entry which is preliminary data.</text>
</comment>
<dbReference type="SUPFAM" id="SSF50156">
    <property type="entry name" value="PDZ domain-like"/>
    <property type="match status" value="1"/>
</dbReference>
<dbReference type="Proteomes" id="UP001596091">
    <property type="component" value="Unassembled WGS sequence"/>
</dbReference>
<name>A0ABW1EDW2_9BACT</name>
<dbReference type="Gene3D" id="3.30.750.44">
    <property type="match status" value="1"/>
</dbReference>
<evidence type="ECO:0000313" key="2">
    <source>
        <dbReference type="EMBL" id="MFC5862194.1"/>
    </source>
</evidence>
<protein>
    <submittedName>
        <fullName evidence="2">S41 family peptidase</fullName>
    </submittedName>
</protein>
<evidence type="ECO:0000259" key="1">
    <source>
        <dbReference type="SMART" id="SM00245"/>
    </source>
</evidence>
<dbReference type="Pfam" id="PF03572">
    <property type="entry name" value="Peptidase_S41"/>
    <property type="match status" value="1"/>
</dbReference>
<dbReference type="RefSeq" id="WP_263338477.1">
    <property type="nucleotide sequence ID" value="NZ_JAGSYH010000004.1"/>
</dbReference>
<dbReference type="SUPFAM" id="SSF52096">
    <property type="entry name" value="ClpP/crotonase"/>
    <property type="match status" value="1"/>
</dbReference>
<evidence type="ECO:0000313" key="3">
    <source>
        <dbReference type="Proteomes" id="UP001596091"/>
    </source>
</evidence>
<gene>
    <name evidence="2" type="ORF">ACFPT7_07810</name>
</gene>
<dbReference type="EMBL" id="JBHSPH010000002">
    <property type="protein sequence ID" value="MFC5862194.1"/>
    <property type="molecule type" value="Genomic_DNA"/>
</dbReference>
<dbReference type="InterPro" id="IPR005151">
    <property type="entry name" value="Tail-specific_protease"/>
</dbReference>
<dbReference type="InterPro" id="IPR029045">
    <property type="entry name" value="ClpP/crotonase-like_dom_sf"/>
</dbReference>
<proteinExistence type="predicted"/>